<protein>
    <submittedName>
        <fullName evidence="1">Uncharacterized protein</fullName>
    </submittedName>
</protein>
<dbReference type="EMBL" id="JAWZYT010000228">
    <property type="protein sequence ID" value="KAK4326277.1"/>
    <property type="molecule type" value="Genomic_DNA"/>
</dbReference>
<comment type="caution">
    <text evidence="1">The sequence shown here is derived from an EMBL/GenBank/DDBJ whole genome shotgun (WGS) entry which is preliminary data.</text>
</comment>
<accession>A0AAE1QJG0</accession>
<reference evidence="1" key="1">
    <citation type="submission" date="2023-11" db="EMBL/GenBank/DDBJ databases">
        <title>Genome assemblies of two species of porcelain crab, Petrolisthes cinctipes and Petrolisthes manimaculis (Anomura: Porcellanidae).</title>
        <authorList>
            <person name="Angst P."/>
        </authorList>
    </citation>
    <scope>NUCLEOTIDE SEQUENCE</scope>
    <source>
        <strain evidence="1">PB745_02</strain>
        <tissue evidence="1">Gill</tissue>
    </source>
</reference>
<sequence length="104" mass="11578">MRDPHCQAAHASCFRLFVSDSLSRVISDDESAEAGCALAWLLINPGYLIYFQDSDGDYCYGVLVVNGRWRKLLLRDPKLLYGNIQVRVAAEEASNKIGDFLHAG</sequence>
<keyword evidence="2" id="KW-1185">Reference proteome</keyword>
<dbReference type="AlphaFoldDB" id="A0AAE1QJG0"/>
<name>A0AAE1QJG0_9EUCA</name>
<evidence type="ECO:0000313" key="1">
    <source>
        <dbReference type="EMBL" id="KAK4326277.1"/>
    </source>
</evidence>
<gene>
    <name evidence="1" type="ORF">Pmani_003189</name>
</gene>
<dbReference type="Proteomes" id="UP001292094">
    <property type="component" value="Unassembled WGS sequence"/>
</dbReference>
<proteinExistence type="predicted"/>
<organism evidence="1 2">
    <name type="scientific">Petrolisthes manimaculis</name>
    <dbReference type="NCBI Taxonomy" id="1843537"/>
    <lineage>
        <taxon>Eukaryota</taxon>
        <taxon>Metazoa</taxon>
        <taxon>Ecdysozoa</taxon>
        <taxon>Arthropoda</taxon>
        <taxon>Crustacea</taxon>
        <taxon>Multicrustacea</taxon>
        <taxon>Malacostraca</taxon>
        <taxon>Eumalacostraca</taxon>
        <taxon>Eucarida</taxon>
        <taxon>Decapoda</taxon>
        <taxon>Pleocyemata</taxon>
        <taxon>Anomura</taxon>
        <taxon>Galatheoidea</taxon>
        <taxon>Porcellanidae</taxon>
        <taxon>Petrolisthes</taxon>
    </lineage>
</organism>
<evidence type="ECO:0000313" key="2">
    <source>
        <dbReference type="Proteomes" id="UP001292094"/>
    </source>
</evidence>